<evidence type="ECO:0000256" key="5">
    <source>
        <dbReference type="ARBA" id="ARBA00022807"/>
    </source>
</evidence>
<feature type="region of interest" description="Disordered" evidence="7">
    <location>
        <begin position="856"/>
        <end position="875"/>
    </location>
</feature>
<evidence type="ECO:0000256" key="2">
    <source>
        <dbReference type="ARBA" id="ARBA00022670"/>
    </source>
</evidence>
<dbReference type="Gene3D" id="3.30.310.130">
    <property type="entry name" value="Ubiquitin-related"/>
    <property type="match status" value="1"/>
</dbReference>
<dbReference type="InterPro" id="IPR057375">
    <property type="entry name" value="ULP2A/B_PH"/>
</dbReference>
<feature type="region of interest" description="Disordered" evidence="7">
    <location>
        <begin position="103"/>
        <end position="136"/>
    </location>
</feature>
<feature type="compositionally biased region" description="Polar residues" evidence="7">
    <location>
        <begin position="856"/>
        <end position="874"/>
    </location>
</feature>
<keyword evidence="10" id="KW-1185">Reference proteome</keyword>
<dbReference type="Gene3D" id="1.10.418.20">
    <property type="match status" value="1"/>
</dbReference>
<accession>A0A1J7H4C9</accession>
<comment type="similarity">
    <text evidence="1">Belongs to the peptidase C48 family.</text>
</comment>
<dbReference type="Pfam" id="PF02902">
    <property type="entry name" value="Peptidase_C48"/>
    <property type="match status" value="1"/>
</dbReference>
<evidence type="ECO:0000313" key="9">
    <source>
        <dbReference type="EMBL" id="OIV96596.1"/>
    </source>
</evidence>
<dbReference type="PANTHER" id="PTHR47764:SF2">
    <property type="entry name" value="UBIQUITIN-LIKE PROTEASE FAMILY PROFILE DOMAIN-CONTAINING PROTEIN"/>
    <property type="match status" value="1"/>
</dbReference>
<dbReference type="InterPro" id="IPR038765">
    <property type="entry name" value="Papain-like_cys_pep_sf"/>
</dbReference>
<proteinExistence type="inferred from homology"/>
<reference evidence="9 10" key="1">
    <citation type="journal article" date="2017" name="Plant Biotechnol. J.">
        <title>A comprehensive draft genome sequence for lupin (Lupinus angustifolius), an emerging health food: insights into plant-microbe interactions and legume evolution.</title>
        <authorList>
            <person name="Hane J.K."/>
            <person name="Ming Y."/>
            <person name="Kamphuis L.G."/>
            <person name="Nelson M.N."/>
            <person name="Garg G."/>
            <person name="Atkins C.A."/>
            <person name="Bayer P.E."/>
            <person name="Bravo A."/>
            <person name="Bringans S."/>
            <person name="Cannon S."/>
            <person name="Edwards D."/>
            <person name="Foley R."/>
            <person name="Gao L.L."/>
            <person name="Harrison M.J."/>
            <person name="Huang W."/>
            <person name="Hurgobin B."/>
            <person name="Li S."/>
            <person name="Liu C.W."/>
            <person name="McGrath A."/>
            <person name="Morahan G."/>
            <person name="Murray J."/>
            <person name="Weller J."/>
            <person name="Jian J."/>
            <person name="Singh K.B."/>
        </authorList>
    </citation>
    <scope>NUCLEOTIDE SEQUENCE [LARGE SCALE GENOMIC DNA]</scope>
    <source>
        <strain evidence="10">cv. Tanjil</strain>
        <tissue evidence="9">Whole plant</tissue>
    </source>
</reference>
<dbReference type="STRING" id="3871.A0A1J7H4C9"/>
<dbReference type="AlphaFoldDB" id="A0A1J7H4C9"/>
<gene>
    <name evidence="9" type="ORF">TanjilG_28453</name>
</gene>
<keyword evidence="2" id="KW-0645">Protease</keyword>
<name>A0A1J7H4C9_LUPAN</name>
<feature type="region of interest" description="Disordered" evidence="7">
    <location>
        <begin position="774"/>
        <end position="796"/>
    </location>
</feature>
<keyword evidence="5" id="KW-0788">Thiol protease</keyword>
<dbReference type="SUPFAM" id="SSF54001">
    <property type="entry name" value="Cysteine proteinases"/>
    <property type="match status" value="1"/>
</dbReference>
<dbReference type="FunFam" id="3.30.310.130:FF:000006">
    <property type="entry name" value="Probable ubiquitin-like-specific protease 2B"/>
    <property type="match status" value="1"/>
</dbReference>
<protein>
    <recommendedName>
        <fullName evidence="8">Ubiquitin-like protease family profile domain-containing protein</fullName>
    </recommendedName>
</protein>
<organism evidence="9 10">
    <name type="scientific">Lupinus angustifolius</name>
    <name type="common">Narrow-leaved blue lupine</name>
    <dbReference type="NCBI Taxonomy" id="3871"/>
    <lineage>
        <taxon>Eukaryota</taxon>
        <taxon>Viridiplantae</taxon>
        <taxon>Streptophyta</taxon>
        <taxon>Embryophyta</taxon>
        <taxon>Tracheophyta</taxon>
        <taxon>Spermatophyta</taxon>
        <taxon>Magnoliopsida</taxon>
        <taxon>eudicotyledons</taxon>
        <taxon>Gunneridae</taxon>
        <taxon>Pentapetalae</taxon>
        <taxon>rosids</taxon>
        <taxon>fabids</taxon>
        <taxon>Fabales</taxon>
        <taxon>Fabaceae</taxon>
        <taxon>Papilionoideae</taxon>
        <taxon>50 kb inversion clade</taxon>
        <taxon>genistoids sensu lato</taxon>
        <taxon>core genistoids</taxon>
        <taxon>Genisteae</taxon>
        <taxon>Lupinus</taxon>
    </lineage>
</organism>
<comment type="function">
    <text evidence="6">Protease that catalyzes two essential functions in the SUMO pathway: processing of full-length SUMOs to their mature forms and deconjugation of SUMO from targeted proteins.</text>
</comment>
<feature type="compositionally biased region" description="Polar residues" evidence="7">
    <location>
        <begin position="106"/>
        <end position="131"/>
    </location>
</feature>
<keyword evidence="3" id="KW-0833">Ubl conjugation pathway</keyword>
<dbReference type="Gramene" id="OIV96596">
    <property type="protein sequence ID" value="OIV96596"/>
    <property type="gene ID" value="TanjilG_28453"/>
</dbReference>
<keyword evidence="4" id="KW-0378">Hydrolase</keyword>
<feature type="compositionally biased region" description="Low complexity" evidence="7">
    <location>
        <begin position="782"/>
        <end position="792"/>
    </location>
</feature>
<evidence type="ECO:0000256" key="1">
    <source>
        <dbReference type="ARBA" id="ARBA00005234"/>
    </source>
</evidence>
<evidence type="ECO:0000256" key="3">
    <source>
        <dbReference type="ARBA" id="ARBA00022786"/>
    </source>
</evidence>
<evidence type="ECO:0000313" key="10">
    <source>
        <dbReference type="Proteomes" id="UP000188354"/>
    </source>
</evidence>
<evidence type="ECO:0000256" key="6">
    <source>
        <dbReference type="ARBA" id="ARBA00057729"/>
    </source>
</evidence>
<dbReference type="Pfam" id="PF25352">
    <property type="entry name" value="PH_ULP"/>
    <property type="match status" value="1"/>
</dbReference>
<dbReference type="GO" id="GO:0006508">
    <property type="term" value="P:proteolysis"/>
    <property type="evidence" value="ECO:0007669"/>
    <property type="project" value="UniProtKB-KW"/>
</dbReference>
<feature type="region of interest" description="Disordered" evidence="7">
    <location>
        <begin position="809"/>
        <end position="838"/>
    </location>
</feature>
<dbReference type="GO" id="GO:0008234">
    <property type="term" value="F:cysteine-type peptidase activity"/>
    <property type="evidence" value="ECO:0007669"/>
    <property type="project" value="UniProtKB-KW"/>
</dbReference>
<feature type="domain" description="Ubiquitin-like protease family profile" evidence="8">
    <location>
        <begin position="342"/>
        <end position="537"/>
    </location>
</feature>
<evidence type="ECO:0000256" key="7">
    <source>
        <dbReference type="SAM" id="MobiDB-lite"/>
    </source>
</evidence>
<sequence length="933" mass="104850">MNESPRRDLAVFDFKAEDEIDDQNQFSKFKNPIHSPSDPDFLQHVDGNFNLEKGGSEPPLDTTEAIFHNKEENPEVEAAKQSYSINHENHCHIKIGIHKYNEPEMENTSGGVSSPETSQIDPSGSLSNNESVDADSEADDFMFESARRSPPSYIAENGVFNVSLNSYGLNGICSFDMDDANTEVVLHPDYVIYQDNYYMGPKLTFSDCCVKINVSTSCIKQGSLDLEWAVDDLIDIKCQLFQSSGTVIMKLHVISSNASQSTGLSGTSGIEELEVAVVDSNWSLKHTQITSLNMKYLAIWNIVPNTDIEGNENDSDEPRCYFPNFDEPFDEVVFPKGDPDAVSLSKRDVDLLQPDTFINDTIIDFYIQYLKSQIQADEKPRFHFFNSFFFRKLADMDKNPSSASDGKAAFLRVRKWTRKVNLFEKDYIFIPVNFNLHWSLIVICHPGEAVNFKDKELDKPLKVPCILHMDSIKGSHSGLKNLLQRYLWEEWKERHKDALEENLSSRFLHMRFLPLVLPQQDNSFDCGLFLLHYLELFLAEAPSDFNPFKLTKFSNFFLALFSTVIYFTIASELIDSYGLYGFDLTYQENFQLNVDWFPPAEAYLKRTLIQRLIFELVENHGSHESSSSDCSNDNHIYVENNENGTSMRLPEINKESSSRAGKGIEMTLLSSTSSLDPQSFNNQGLVLKEFFAPGATAETLLGQCQSYDQRSSDYHFNGSIFPMEEGTGLGEQLLYLDVDPNIQQVAGITPQTCSLPYLPKDCGDETFYTTEISPRAEHDVAESSTDTSSGASDDSEEIEFIENFAVGNEAQPSNEAEQGEKTCSPVENPKHITDMSVSDGSNLVLTSITGISQDIMTKSDDNNNNGDLQSSPQEIPTVPLHHVSDAVDDKVTCDDGKTINDVAPDVYDEQAAKRRKLMPPECEDKGILTESNL</sequence>
<dbReference type="EMBL" id="CM007375">
    <property type="protein sequence ID" value="OIV96596.1"/>
    <property type="molecule type" value="Genomic_DNA"/>
</dbReference>
<dbReference type="OMA" id="ESMNERS"/>
<dbReference type="Proteomes" id="UP000188354">
    <property type="component" value="Chromosome LG15"/>
</dbReference>
<dbReference type="InterPro" id="IPR003653">
    <property type="entry name" value="Peptidase_C48_C"/>
</dbReference>
<evidence type="ECO:0000256" key="4">
    <source>
        <dbReference type="ARBA" id="ARBA00022801"/>
    </source>
</evidence>
<evidence type="ECO:0000259" key="8">
    <source>
        <dbReference type="PROSITE" id="PS50600"/>
    </source>
</evidence>
<dbReference type="PROSITE" id="PS50600">
    <property type="entry name" value="ULP_PROTEASE"/>
    <property type="match status" value="1"/>
</dbReference>
<dbReference type="PANTHER" id="PTHR47764">
    <property type="entry name" value="UBIQUITIN-LIKE-SPECIFIC PROTEASE 2B-RELATED"/>
    <property type="match status" value="1"/>
</dbReference>